<reference evidence="2" key="2">
    <citation type="submission" date="2018-04" db="EMBL/GenBank/DDBJ databases">
        <title>OnivRS2 (Oryza nivara Reference Sequence Version 2).</title>
        <authorList>
            <person name="Zhang J."/>
            <person name="Kudrna D."/>
            <person name="Lee S."/>
            <person name="Talag J."/>
            <person name="Rajasekar S."/>
            <person name="Welchert J."/>
            <person name="Hsing Y.-I."/>
            <person name="Wing R.A."/>
        </authorList>
    </citation>
    <scope>NUCLEOTIDE SEQUENCE [LARGE SCALE GENOMIC DNA]</scope>
</reference>
<dbReference type="Gramene" id="ONIVA10G09600.1">
    <property type="protein sequence ID" value="ONIVA10G09600.1"/>
    <property type="gene ID" value="ONIVA10G09600"/>
</dbReference>
<dbReference type="AlphaFoldDB" id="A0A0E0IS69"/>
<reference evidence="2" key="1">
    <citation type="submission" date="2015-04" db="UniProtKB">
        <authorList>
            <consortium name="EnsemblPlants"/>
        </authorList>
    </citation>
    <scope>IDENTIFICATION</scope>
    <source>
        <strain evidence="2">SL10</strain>
    </source>
</reference>
<evidence type="ECO:0000256" key="1">
    <source>
        <dbReference type="SAM" id="MobiDB-lite"/>
    </source>
</evidence>
<sequence>MAAAWCNYRRSRKRSTMTTRTPLPHVPAVLGDEAGKRVRDPTARKKMSGGRCDRGGEDRVASSLRSLNHRHSSSQSPPPPSPPKEE</sequence>
<accession>A0A0E0IS69</accession>
<name>A0A0E0IS69_ORYNI</name>
<evidence type="ECO:0000313" key="3">
    <source>
        <dbReference type="Proteomes" id="UP000006591"/>
    </source>
</evidence>
<proteinExistence type="predicted"/>
<organism evidence="2">
    <name type="scientific">Oryza nivara</name>
    <name type="common">Indian wild rice</name>
    <name type="synonym">Oryza sativa f. spontanea</name>
    <dbReference type="NCBI Taxonomy" id="4536"/>
    <lineage>
        <taxon>Eukaryota</taxon>
        <taxon>Viridiplantae</taxon>
        <taxon>Streptophyta</taxon>
        <taxon>Embryophyta</taxon>
        <taxon>Tracheophyta</taxon>
        <taxon>Spermatophyta</taxon>
        <taxon>Magnoliopsida</taxon>
        <taxon>Liliopsida</taxon>
        <taxon>Poales</taxon>
        <taxon>Poaceae</taxon>
        <taxon>BOP clade</taxon>
        <taxon>Oryzoideae</taxon>
        <taxon>Oryzeae</taxon>
        <taxon>Oryzinae</taxon>
        <taxon>Oryza</taxon>
    </lineage>
</organism>
<feature type="compositionally biased region" description="Basic and acidic residues" evidence="1">
    <location>
        <begin position="51"/>
        <end position="60"/>
    </location>
</feature>
<feature type="compositionally biased region" description="Basic and acidic residues" evidence="1">
    <location>
        <begin position="33"/>
        <end position="43"/>
    </location>
</feature>
<dbReference type="EnsemblPlants" id="ONIVA10G09600.1">
    <property type="protein sequence ID" value="ONIVA10G09600.1"/>
    <property type="gene ID" value="ONIVA10G09600"/>
</dbReference>
<dbReference type="HOGENOM" id="CLU_2501771_0_0_1"/>
<feature type="region of interest" description="Disordered" evidence="1">
    <location>
        <begin position="1"/>
        <end position="86"/>
    </location>
</feature>
<keyword evidence="3" id="KW-1185">Reference proteome</keyword>
<dbReference type="OMA" id="WCNYRRS"/>
<protein>
    <submittedName>
        <fullName evidence="2">Uncharacterized protein</fullName>
    </submittedName>
</protein>
<evidence type="ECO:0000313" key="2">
    <source>
        <dbReference type="EnsemblPlants" id="ONIVA10G09600.1"/>
    </source>
</evidence>
<dbReference type="Proteomes" id="UP000006591">
    <property type="component" value="Chromosome 10"/>
</dbReference>
<feature type="compositionally biased region" description="Pro residues" evidence="1">
    <location>
        <begin position="76"/>
        <end position="86"/>
    </location>
</feature>